<comment type="caution">
    <text evidence="13">The sequence shown here is derived from an EMBL/GenBank/DDBJ whole genome shotgun (WGS) entry which is preliminary data.</text>
</comment>
<dbReference type="GO" id="GO:0003684">
    <property type="term" value="F:damaged DNA binding"/>
    <property type="evidence" value="ECO:0007669"/>
    <property type="project" value="TreeGrafter"/>
</dbReference>
<dbReference type="Pfam" id="PF02732">
    <property type="entry name" value="ERCC4"/>
    <property type="match status" value="1"/>
</dbReference>
<evidence type="ECO:0000259" key="12">
    <source>
        <dbReference type="SMART" id="SM00891"/>
    </source>
</evidence>
<dbReference type="GO" id="GO:0000712">
    <property type="term" value="P:resolution of meiotic recombination intermediates"/>
    <property type="evidence" value="ECO:0007669"/>
    <property type="project" value="TreeGrafter"/>
</dbReference>
<dbReference type="GO" id="GO:1901255">
    <property type="term" value="P:nucleotide-excision repair involved in interstrand cross-link repair"/>
    <property type="evidence" value="ECO:0007669"/>
    <property type="project" value="TreeGrafter"/>
</dbReference>
<keyword evidence="14" id="KW-1185">Reference proteome</keyword>
<dbReference type="AlphaFoldDB" id="A0A9Q0N8D1"/>
<keyword evidence="3" id="KW-0540">Nuclease</keyword>
<dbReference type="Gene3D" id="1.10.150.20">
    <property type="entry name" value="5' to 3' exonuclease, C-terminal subdomain"/>
    <property type="match status" value="1"/>
</dbReference>
<keyword evidence="5" id="KW-0227">DNA damage</keyword>
<evidence type="ECO:0000256" key="3">
    <source>
        <dbReference type="ARBA" id="ARBA00022722"/>
    </source>
</evidence>
<dbReference type="PANTHER" id="PTHR10150">
    <property type="entry name" value="DNA REPAIR ENDONUCLEASE XPF"/>
    <property type="match status" value="1"/>
</dbReference>
<keyword evidence="8" id="KW-0234">DNA repair</keyword>
<name>A0A9Q0N8D1_9DIPT</name>
<dbReference type="GO" id="GO:0000014">
    <property type="term" value="F:single-stranded DNA endodeoxyribonuclease activity"/>
    <property type="evidence" value="ECO:0007669"/>
    <property type="project" value="TreeGrafter"/>
</dbReference>
<evidence type="ECO:0000256" key="1">
    <source>
        <dbReference type="ARBA" id="ARBA00004123"/>
    </source>
</evidence>
<proteinExistence type="inferred from homology"/>
<dbReference type="Gene3D" id="3.40.50.10130">
    <property type="match status" value="1"/>
</dbReference>
<evidence type="ECO:0000256" key="10">
    <source>
        <dbReference type="ARBA" id="ARBA00072370"/>
    </source>
</evidence>
<evidence type="ECO:0000256" key="5">
    <source>
        <dbReference type="ARBA" id="ARBA00022763"/>
    </source>
</evidence>
<evidence type="ECO:0000256" key="7">
    <source>
        <dbReference type="ARBA" id="ARBA00023125"/>
    </source>
</evidence>
<evidence type="ECO:0000256" key="8">
    <source>
        <dbReference type="ARBA" id="ARBA00023204"/>
    </source>
</evidence>
<dbReference type="InterPro" id="IPR006167">
    <property type="entry name" value="XPF"/>
</dbReference>
<keyword evidence="4 13" id="KW-0255">Endonuclease</keyword>
<evidence type="ECO:0000256" key="9">
    <source>
        <dbReference type="ARBA" id="ARBA00023242"/>
    </source>
</evidence>
<dbReference type="GO" id="GO:0000724">
    <property type="term" value="P:double-strand break repair via homologous recombination"/>
    <property type="evidence" value="ECO:0007669"/>
    <property type="project" value="TreeGrafter"/>
</dbReference>
<comment type="similarity">
    <text evidence="2">Belongs to the XPF family.</text>
</comment>
<dbReference type="PANTHER" id="PTHR10150:SF0">
    <property type="entry name" value="DNA REPAIR ENDONUCLEASE XPF"/>
    <property type="match status" value="1"/>
</dbReference>
<feature type="domain" description="ERCC4" evidence="12">
    <location>
        <begin position="765"/>
        <end position="841"/>
    </location>
</feature>
<dbReference type="SUPFAM" id="SSF47781">
    <property type="entry name" value="RuvA domain 2-like"/>
    <property type="match status" value="1"/>
</dbReference>
<evidence type="ECO:0000313" key="14">
    <source>
        <dbReference type="Proteomes" id="UP001151699"/>
    </source>
</evidence>
<dbReference type="InterPro" id="IPR010994">
    <property type="entry name" value="RuvA_2-like"/>
</dbReference>
<organism evidence="13 14">
    <name type="scientific">Pseudolycoriella hygida</name>
    <dbReference type="NCBI Taxonomy" id="35572"/>
    <lineage>
        <taxon>Eukaryota</taxon>
        <taxon>Metazoa</taxon>
        <taxon>Ecdysozoa</taxon>
        <taxon>Arthropoda</taxon>
        <taxon>Hexapoda</taxon>
        <taxon>Insecta</taxon>
        <taxon>Pterygota</taxon>
        <taxon>Neoptera</taxon>
        <taxon>Endopterygota</taxon>
        <taxon>Diptera</taxon>
        <taxon>Nematocera</taxon>
        <taxon>Sciaroidea</taxon>
        <taxon>Sciaridae</taxon>
        <taxon>Pseudolycoriella</taxon>
    </lineage>
</organism>
<dbReference type="NCBIfam" id="TIGR00596">
    <property type="entry name" value="rad1"/>
    <property type="match status" value="1"/>
</dbReference>
<dbReference type="InterPro" id="IPR011335">
    <property type="entry name" value="Restrct_endonuc-II-like"/>
</dbReference>
<dbReference type="InterPro" id="IPR006166">
    <property type="entry name" value="ERCC4_domain"/>
</dbReference>
<dbReference type="Proteomes" id="UP001151699">
    <property type="component" value="Chromosome A"/>
</dbReference>
<keyword evidence="7" id="KW-0238">DNA-binding</keyword>
<sequence>MSSSQQKQATITSLHPEPSTSSSFLNPSVNKEAKNDEEDELDLERKMCEVVGAEEFLDKSGVYMLPYQKQIFLDLVYSDALVVCAKGISYNSVIINLLRAYCDPANLVLVINAADYEEKYFKSKMEAHYIHESSTNANERQLVYLQGGIQFLTTRILVVDLLKQRIPIELITGIIILRAHQIIESCQEAFALRLYRQKNKTGFIKAFTYAAESFTYGYGHVEKVMRNIFVKELYIWPRFHITVQQSLKPYEPQVIELHIPMTTKMSLIQNHILDIMNYLVKEIKRINRYVDMQEITVENCITKKFHKILQAQLDSVWHQLSSQTKLLISDLKVLRSLMISVIYSDSVSMYVNTKKYRNSTYANNSSGWVFLDAAEQVFKISKERVYNSKDEFEPELCPKWKALSEILRVEIPSDIKRSIDRRPNILNEPIKVLILCQDSRTCSQLNQYLLQGGERHLFYQAVRNDLDVSKLANSFQIVKESDANAVRIENAAVFKTKENPAIQTKSISSEPVKATTSKASLPTAEPSIKKMFIRDRIARKKEIEEAELGTEENESDEKNELFVRDDHVDDDLFRDSYILTMTQITQSKDQEESFRNEDDVFDVTQMADVAFESFVELENLDVTQILNTTTKPIVCIQTFKNYEDGLMSLEQTLNGMDPGYIIMYHCNVTAIRQIETYEAMKRRQPHKRLKVFFLIHAQTVEEQSYLTTLRREKQAFEFLIETKSKMVVPEYQDGKSDELMLMMKTTVAEDSRKAGGQNVVKATPKIVVDMREFRSDLPCLIHKRCIEVVPIGDYILTPDICVERKSVSDLIGSLNSGRLYNQCVQMTRHYLKPILLIEFDQNKPFHLQGHYMISGESMSNADIVQKLQLLTICFPKLRIVWSPSPYATAQLFEELKQNRDEPDPVKAASFGCSENTKELESIVDKINPTIHDFLMKLPGINSRNVHTLMKRVTNMKALLKLSEAEIADILNSENNAKMLYDILHTSHKPVSSDTANDKKGQFKFKRFGIRR</sequence>
<dbReference type="InterPro" id="IPR047520">
    <property type="entry name" value="XPF_nuclease"/>
</dbReference>
<evidence type="ECO:0000256" key="4">
    <source>
        <dbReference type="ARBA" id="ARBA00022759"/>
    </source>
</evidence>
<reference evidence="13" key="1">
    <citation type="submission" date="2022-07" db="EMBL/GenBank/DDBJ databases">
        <authorList>
            <person name="Trinca V."/>
            <person name="Uliana J.V.C."/>
            <person name="Torres T.T."/>
            <person name="Ward R.J."/>
            <person name="Monesi N."/>
        </authorList>
    </citation>
    <scope>NUCLEOTIDE SEQUENCE</scope>
    <source>
        <strain evidence="13">HSMRA1968</strain>
        <tissue evidence="13">Whole embryos</tissue>
    </source>
</reference>
<keyword evidence="9" id="KW-0539">Nucleus</keyword>
<feature type="compositionally biased region" description="Polar residues" evidence="11">
    <location>
        <begin position="1"/>
        <end position="29"/>
    </location>
</feature>
<gene>
    <name evidence="13" type="primary">mei-9</name>
    <name evidence="13" type="ORF">Bhyg_00609</name>
</gene>
<dbReference type="OrthoDB" id="361020at2759"/>
<dbReference type="GO" id="GO:0000110">
    <property type="term" value="C:nucleotide-excision repair factor 1 complex"/>
    <property type="evidence" value="ECO:0007669"/>
    <property type="project" value="TreeGrafter"/>
</dbReference>
<dbReference type="SMART" id="SM00891">
    <property type="entry name" value="ERCC4"/>
    <property type="match status" value="1"/>
</dbReference>
<comment type="subcellular location">
    <subcellularLocation>
        <location evidence="1">Nucleus</location>
    </subcellularLocation>
</comment>
<accession>A0A9Q0N8D1</accession>
<dbReference type="GO" id="GO:0003697">
    <property type="term" value="F:single-stranded DNA binding"/>
    <property type="evidence" value="ECO:0007669"/>
    <property type="project" value="InterPro"/>
</dbReference>
<keyword evidence="6" id="KW-0378">Hydrolase</keyword>
<dbReference type="CDD" id="cd20078">
    <property type="entry name" value="XPF_nuclease_XPF_euk"/>
    <property type="match status" value="1"/>
</dbReference>
<feature type="region of interest" description="Disordered" evidence="11">
    <location>
        <begin position="1"/>
        <end position="40"/>
    </location>
</feature>
<protein>
    <recommendedName>
        <fullName evidence="10">DNA repair endonuclease XPF</fullName>
    </recommendedName>
</protein>
<evidence type="ECO:0000313" key="13">
    <source>
        <dbReference type="EMBL" id="KAJ6645403.1"/>
    </source>
</evidence>
<evidence type="ECO:0000256" key="6">
    <source>
        <dbReference type="ARBA" id="ARBA00022801"/>
    </source>
</evidence>
<dbReference type="SUPFAM" id="SSF52980">
    <property type="entry name" value="Restriction endonuclease-like"/>
    <property type="match status" value="1"/>
</dbReference>
<dbReference type="EMBL" id="WJQU01000001">
    <property type="protein sequence ID" value="KAJ6645403.1"/>
    <property type="molecule type" value="Genomic_DNA"/>
</dbReference>
<evidence type="ECO:0000256" key="11">
    <source>
        <dbReference type="SAM" id="MobiDB-lite"/>
    </source>
</evidence>
<evidence type="ECO:0000256" key="2">
    <source>
        <dbReference type="ARBA" id="ARBA00010015"/>
    </source>
</evidence>
<dbReference type="FunFam" id="3.40.50.10130:FF:000002">
    <property type="entry name" value="DNA repair endonuclease XPF"/>
    <property type="match status" value="1"/>
</dbReference>